<evidence type="ECO:0000256" key="3">
    <source>
        <dbReference type="ARBA" id="ARBA00023004"/>
    </source>
</evidence>
<evidence type="ECO:0000313" key="6">
    <source>
        <dbReference type="Proteomes" id="UP001369815"/>
    </source>
</evidence>
<dbReference type="InterPro" id="IPR001128">
    <property type="entry name" value="Cyt_P450"/>
</dbReference>
<dbReference type="PANTHER" id="PTHR24305">
    <property type="entry name" value="CYTOCHROME P450"/>
    <property type="match status" value="1"/>
</dbReference>
<keyword evidence="3" id="KW-0408">Iron</keyword>
<dbReference type="SUPFAM" id="SSF48264">
    <property type="entry name" value="Cytochrome P450"/>
    <property type="match status" value="1"/>
</dbReference>
<feature type="transmembrane region" description="Helical" evidence="4">
    <location>
        <begin position="20"/>
        <end position="39"/>
    </location>
</feature>
<organism evidence="5 6">
    <name type="scientific">Daldinia eschscholtzii</name>
    <dbReference type="NCBI Taxonomy" id="292717"/>
    <lineage>
        <taxon>Eukaryota</taxon>
        <taxon>Fungi</taxon>
        <taxon>Dikarya</taxon>
        <taxon>Ascomycota</taxon>
        <taxon>Pezizomycotina</taxon>
        <taxon>Sordariomycetes</taxon>
        <taxon>Xylariomycetidae</taxon>
        <taxon>Xylariales</taxon>
        <taxon>Hypoxylaceae</taxon>
        <taxon>Daldinia</taxon>
    </lineage>
</organism>
<dbReference type="CDD" id="cd11061">
    <property type="entry name" value="CYP67-like"/>
    <property type="match status" value="1"/>
</dbReference>
<keyword evidence="1" id="KW-0349">Heme</keyword>
<dbReference type="InterPro" id="IPR050121">
    <property type="entry name" value="Cytochrome_P450_monoxygenase"/>
</dbReference>
<dbReference type="Gene3D" id="1.10.630.10">
    <property type="entry name" value="Cytochrome P450"/>
    <property type="match status" value="1"/>
</dbReference>
<keyword evidence="6" id="KW-1185">Reference proteome</keyword>
<dbReference type="InterPro" id="IPR002401">
    <property type="entry name" value="Cyt_P450_E_grp-I"/>
</dbReference>
<dbReference type="PANTHER" id="PTHR24305:SF78">
    <property type="entry name" value="P450, PUTATIVE (EUROFUNG)-RELATED"/>
    <property type="match status" value="1"/>
</dbReference>
<evidence type="ECO:0008006" key="7">
    <source>
        <dbReference type="Google" id="ProtNLM"/>
    </source>
</evidence>
<evidence type="ECO:0000256" key="2">
    <source>
        <dbReference type="ARBA" id="ARBA00022723"/>
    </source>
</evidence>
<dbReference type="EMBL" id="JBANMG010000004">
    <property type="protein sequence ID" value="KAK6954544.1"/>
    <property type="molecule type" value="Genomic_DNA"/>
</dbReference>
<proteinExistence type="predicted"/>
<name>A0AAX6MPX2_9PEZI</name>
<evidence type="ECO:0000256" key="1">
    <source>
        <dbReference type="ARBA" id="ARBA00022617"/>
    </source>
</evidence>
<dbReference type="GO" id="GO:0020037">
    <property type="term" value="F:heme binding"/>
    <property type="evidence" value="ECO:0007669"/>
    <property type="project" value="InterPro"/>
</dbReference>
<accession>A0AAX6MPX2</accession>
<keyword evidence="2" id="KW-0479">Metal-binding</keyword>
<dbReference type="InterPro" id="IPR036396">
    <property type="entry name" value="Cyt_P450_sf"/>
</dbReference>
<keyword evidence="4" id="KW-1133">Transmembrane helix</keyword>
<feature type="transmembrane region" description="Helical" evidence="4">
    <location>
        <begin position="51"/>
        <end position="74"/>
    </location>
</feature>
<protein>
    <recommendedName>
        <fullName evidence="7">Cytochrome P450</fullName>
    </recommendedName>
</protein>
<dbReference type="PRINTS" id="PR00463">
    <property type="entry name" value="EP450I"/>
</dbReference>
<evidence type="ECO:0000313" key="5">
    <source>
        <dbReference type="EMBL" id="KAK6954544.1"/>
    </source>
</evidence>
<dbReference type="GO" id="GO:0005506">
    <property type="term" value="F:iron ion binding"/>
    <property type="evidence" value="ECO:0007669"/>
    <property type="project" value="InterPro"/>
</dbReference>
<dbReference type="Proteomes" id="UP001369815">
    <property type="component" value="Unassembled WGS sequence"/>
</dbReference>
<keyword evidence="4" id="KW-0812">Transmembrane</keyword>
<keyword evidence="4" id="KW-0472">Membrane</keyword>
<feature type="transmembrane region" description="Helical" evidence="4">
    <location>
        <begin position="80"/>
        <end position="101"/>
    </location>
</feature>
<sequence>MDYLHSISSYGLELWHQNRLSALAALGAPLGVLFHLTIAQMGDVEDFVYSLLAIMGLIMLGFVSFSVSLGSSLLSALTELSVLTATFNAGLFSSMIIYRVFFHRVRKFPGPLALKISRFSSALMVFKEAKYHKDVARLHDKYGDFIRVGPRHLCVVRKSAIPIIYGANTNCHKTTWYIASDPDPKKTALNAGRDPAEHKPLQSYEPRIQNLVNQFVHQVAEREVINVSDWCNYLTFDIMGEIGFGESFHCVSSGIKNPVIQCIHDHMYILGILSHVPWLLNMFGKIPGASKAYHPFFNYCQSQVNKKRESLAFEKEPRDIMSWVIKAVMDNDVSAPPTESALREDARMFIVAGSETSATVLAGILFFLAKHPHVLKKLQAEIDSVIPTPADWTYEKVKKIKYIDNVIDETQRLKPALLTGGFRQTPPEGLQIDEQFIPGGVSVFVPTQLIQTDPRYWKQNLDFIPERFGERSAEMGTNEAPFMPFSHAQHFDVAFAAGETGEMFDKEAQDIFTTSLKPLVLQFSPRK</sequence>
<reference evidence="5 6" key="1">
    <citation type="journal article" date="2024" name="Front Chem Biol">
        <title>Unveiling the potential of Daldinia eschscholtzii MFLUCC 19-0629 through bioactivity and bioinformatics studies for enhanced sustainable agriculture production.</title>
        <authorList>
            <person name="Brooks S."/>
            <person name="Weaver J.A."/>
            <person name="Klomchit A."/>
            <person name="Alharthi S.A."/>
            <person name="Onlamun T."/>
            <person name="Nurani R."/>
            <person name="Vong T.K."/>
            <person name="Alberti F."/>
            <person name="Greco C."/>
        </authorList>
    </citation>
    <scope>NUCLEOTIDE SEQUENCE [LARGE SCALE GENOMIC DNA]</scope>
    <source>
        <strain evidence="5">MFLUCC 19-0629</strain>
    </source>
</reference>
<dbReference type="AlphaFoldDB" id="A0AAX6MPX2"/>
<gene>
    <name evidence="5" type="ORF">Daesc_004511</name>
</gene>
<dbReference type="GO" id="GO:0016705">
    <property type="term" value="F:oxidoreductase activity, acting on paired donors, with incorporation or reduction of molecular oxygen"/>
    <property type="evidence" value="ECO:0007669"/>
    <property type="project" value="InterPro"/>
</dbReference>
<comment type="caution">
    <text evidence="5">The sequence shown here is derived from an EMBL/GenBank/DDBJ whole genome shotgun (WGS) entry which is preliminary data.</text>
</comment>
<dbReference type="GO" id="GO:0004497">
    <property type="term" value="F:monooxygenase activity"/>
    <property type="evidence" value="ECO:0007669"/>
    <property type="project" value="InterPro"/>
</dbReference>
<dbReference type="Pfam" id="PF00067">
    <property type="entry name" value="p450"/>
    <property type="match status" value="1"/>
</dbReference>
<evidence type="ECO:0000256" key="4">
    <source>
        <dbReference type="SAM" id="Phobius"/>
    </source>
</evidence>